<comment type="caution">
    <text evidence="12">The sequence shown here is derived from an EMBL/GenBank/DDBJ whole genome shotgun (WGS) entry which is preliminary data.</text>
</comment>
<dbReference type="Pfam" id="PF00583">
    <property type="entry name" value="Acetyltransf_1"/>
    <property type="match status" value="1"/>
</dbReference>
<dbReference type="AlphaFoldDB" id="A0A6L5G5Y0"/>
<evidence type="ECO:0000256" key="1">
    <source>
        <dbReference type="ARBA" id="ARBA00003741"/>
    </source>
</evidence>
<evidence type="ECO:0000256" key="5">
    <source>
        <dbReference type="ARBA" id="ARBA00017935"/>
    </source>
</evidence>
<evidence type="ECO:0000313" key="12">
    <source>
        <dbReference type="EMBL" id="MQM25031.1"/>
    </source>
</evidence>
<evidence type="ECO:0000256" key="9">
    <source>
        <dbReference type="RuleBase" id="RU365045"/>
    </source>
</evidence>
<comment type="similarity">
    <text evidence="3 9">Belongs to the acetyltransferase family. EctA subfamily.</text>
</comment>
<dbReference type="GO" id="GO:0019491">
    <property type="term" value="P:ectoine biosynthetic process"/>
    <property type="evidence" value="ECO:0007669"/>
    <property type="project" value="UniProtKB-UniPathway"/>
</dbReference>
<keyword evidence="6 9" id="KW-0808">Transferase</keyword>
<feature type="domain" description="N-acetyltransferase" evidence="11">
    <location>
        <begin position="35"/>
        <end position="191"/>
    </location>
</feature>
<gene>
    <name evidence="9 12" type="primary">ectA</name>
    <name evidence="12" type="ORF">GFD30_05490</name>
</gene>
<evidence type="ECO:0000256" key="7">
    <source>
        <dbReference type="ARBA" id="ARBA00023315"/>
    </source>
</evidence>
<dbReference type="EC" id="2.3.1.178" evidence="4 9"/>
<dbReference type="EMBL" id="WIAO01000004">
    <property type="protein sequence ID" value="MQM25031.1"/>
    <property type="molecule type" value="Genomic_DNA"/>
</dbReference>
<feature type="region of interest" description="Disordered" evidence="10">
    <location>
        <begin position="195"/>
        <end position="234"/>
    </location>
</feature>
<dbReference type="UniPathway" id="UPA00067">
    <property type="reaction ID" value="UER00122"/>
</dbReference>
<evidence type="ECO:0000256" key="3">
    <source>
        <dbReference type="ARBA" id="ARBA00010712"/>
    </source>
</evidence>
<dbReference type="CDD" id="cd04301">
    <property type="entry name" value="NAT_SF"/>
    <property type="match status" value="1"/>
</dbReference>
<feature type="compositionally biased region" description="Low complexity" evidence="10">
    <location>
        <begin position="1"/>
        <end position="16"/>
    </location>
</feature>
<dbReference type="InterPro" id="IPR000182">
    <property type="entry name" value="GNAT_dom"/>
</dbReference>
<evidence type="ECO:0000259" key="11">
    <source>
        <dbReference type="PROSITE" id="PS51186"/>
    </source>
</evidence>
<organism evidence="12 13">
    <name type="scientific">Glycomyces albidus</name>
    <dbReference type="NCBI Taxonomy" id="2656774"/>
    <lineage>
        <taxon>Bacteria</taxon>
        <taxon>Bacillati</taxon>
        <taxon>Actinomycetota</taxon>
        <taxon>Actinomycetes</taxon>
        <taxon>Glycomycetales</taxon>
        <taxon>Glycomycetaceae</taxon>
        <taxon>Glycomyces</taxon>
    </lineage>
</organism>
<name>A0A6L5G5Y0_9ACTN</name>
<feature type="region of interest" description="Disordered" evidence="10">
    <location>
        <begin position="1"/>
        <end position="54"/>
    </location>
</feature>
<dbReference type="PROSITE" id="PS51186">
    <property type="entry name" value="GNAT"/>
    <property type="match status" value="1"/>
</dbReference>
<protein>
    <recommendedName>
        <fullName evidence="5 9">L-2,4-diaminobutyric acid acetyltransferase</fullName>
        <shortName evidence="9">DABA acetyltransferase</shortName>
        <ecNumber evidence="4 9">2.3.1.178</ecNumber>
    </recommendedName>
</protein>
<keyword evidence="7 9" id="KW-0012">Acyltransferase</keyword>
<dbReference type="NCBIfam" id="TIGR02406">
    <property type="entry name" value="ectoine_EctA"/>
    <property type="match status" value="1"/>
</dbReference>
<evidence type="ECO:0000256" key="10">
    <source>
        <dbReference type="SAM" id="MobiDB-lite"/>
    </source>
</evidence>
<evidence type="ECO:0000256" key="2">
    <source>
        <dbReference type="ARBA" id="ARBA00004978"/>
    </source>
</evidence>
<evidence type="ECO:0000256" key="6">
    <source>
        <dbReference type="ARBA" id="ARBA00022679"/>
    </source>
</evidence>
<dbReference type="SUPFAM" id="SSF55729">
    <property type="entry name" value="Acyl-CoA N-acyltransferases (Nat)"/>
    <property type="match status" value="1"/>
</dbReference>
<dbReference type="Proteomes" id="UP000477750">
    <property type="component" value="Unassembled WGS sequence"/>
</dbReference>
<proteinExistence type="inferred from homology"/>
<accession>A0A6L5G5Y0</accession>
<evidence type="ECO:0000256" key="8">
    <source>
        <dbReference type="ARBA" id="ARBA00048924"/>
    </source>
</evidence>
<comment type="function">
    <text evidence="1 9">Catalyzes the acetylation of L-2,4-diaminobutyrate (DABA) to gamma-N-acetyl-alpha,gamma-diaminobutyric acid (ADABA) with acetyl coenzyme A.</text>
</comment>
<evidence type="ECO:0000313" key="13">
    <source>
        <dbReference type="Proteomes" id="UP000477750"/>
    </source>
</evidence>
<dbReference type="InterPro" id="IPR012772">
    <property type="entry name" value="Ectoine_EctA"/>
</dbReference>
<reference evidence="12 13" key="1">
    <citation type="submission" date="2019-10" db="EMBL/GenBank/DDBJ databases">
        <title>Glycomyces albidus sp. nov., a novel actinomycete isolated from rhizosphere soil of wheat (Triticum aestivum L.).</title>
        <authorList>
            <person name="Qian L."/>
        </authorList>
    </citation>
    <scope>NUCLEOTIDE SEQUENCE [LARGE SCALE GENOMIC DNA]</scope>
    <source>
        <strain evidence="12 13">NEAU-7082</strain>
    </source>
</reference>
<dbReference type="InterPro" id="IPR016181">
    <property type="entry name" value="Acyl_CoA_acyltransferase"/>
</dbReference>
<evidence type="ECO:0000256" key="4">
    <source>
        <dbReference type="ARBA" id="ARBA00012355"/>
    </source>
</evidence>
<dbReference type="GO" id="GO:0033816">
    <property type="term" value="F:diaminobutyrate acetyltransferase activity"/>
    <property type="evidence" value="ECO:0007669"/>
    <property type="project" value="UniProtKB-EC"/>
</dbReference>
<dbReference type="Gene3D" id="3.40.630.30">
    <property type="match status" value="1"/>
</dbReference>
<sequence length="234" mass="24269">MPTGDASADGPAGAGAQVRGSSGSLAGPLDPGLPFELGSPSPRDGGPMERLARESGGLDVNSRYAYLLWCRDFADTSVVARAGDRMAGFITGYRRPAAPDTLFVWQVAVGPEFRRRGLASRMLGHLAGAVRTRGVRFVEATVTPGNKASLQLFGSFAEANGTGMASDVLFSEHELGSDNGPEVLYRIGPLPGPAVASAGPLPERAAAGPRPFSGSSEPRHRPFEQGDARGPAPD</sequence>
<comment type="catalytic activity">
    <reaction evidence="8 9">
        <text>L-2,4-diaminobutanoate + acetyl-CoA = (2S)-4-acetamido-2-aminobutanoate + CoA + H(+)</text>
        <dbReference type="Rhea" id="RHEA:16901"/>
        <dbReference type="ChEBI" id="CHEBI:15378"/>
        <dbReference type="ChEBI" id="CHEBI:57287"/>
        <dbReference type="ChEBI" id="CHEBI:57288"/>
        <dbReference type="ChEBI" id="CHEBI:58761"/>
        <dbReference type="ChEBI" id="CHEBI:58929"/>
        <dbReference type="EC" id="2.3.1.178"/>
    </reaction>
</comment>
<feature type="compositionally biased region" description="Basic and acidic residues" evidence="10">
    <location>
        <begin position="217"/>
        <end position="227"/>
    </location>
</feature>
<dbReference type="RefSeq" id="WP_153024193.1">
    <property type="nucleotide sequence ID" value="NZ_WIAO01000004.1"/>
</dbReference>
<comment type="pathway">
    <text evidence="2 9">Amine and polyamine biosynthesis; ectoine biosynthesis; L-ectoine from L-aspartate 4-semialdehyde: step 2/3.</text>
</comment>
<keyword evidence="13" id="KW-1185">Reference proteome</keyword>